<evidence type="ECO:0000256" key="4">
    <source>
        <dbReference type="ARBA" id="ARBA00022989"/>
    </source>
</evidence>
<dbReference type="PANTHER" id="PTHR24249">
    <property type="entry name" value="HISTAMINE RECEPTOR-RELATED G-PROTEIN COUPLED RECEPTOR"/>
    <property type="match status" value="1"/>
</dbReference>
<comment type="subcellular location">
    <subcellularLocation>
        <location evidence="1">Cell membrane</location>
        <topology evidence="1">Multi-pass membrane protein</topology>
    </subcellularLocation>
</comment>
<dbReference type="InterPro" id="IPR000276">
    <property type="entry name" value="GPCR_Rhodpsn"/>
</dbReference>
<dbReference type="Gene3D" id="1.20.1070.10">
    <property type="entry name" value="Rhodopsin 7-helix transmembrane proteins"/>
    <property type="match status" value="1"/>
</dbReference>
<feature type="transmembrane region" description="Helical" evidence="9">
    <location>
        <begin position="169"/>
        <end position="192"/>
    </location>
</feature>
<gene>
    <name evidence="12" type="primary">LOC136077904</name>
</gene>
<keyword evidence="6 9" id="KW-0472">Membrane</keyword>
<dbReference type="SUPFAM" id="SSF81321">
    <property type="entry name" value="Family A G protein-coupled receptor-like"/>
    <property type="match status" value="1"/>
</dbReference>
<evidence type="ECO:0000259" key="10">
    <source>
        <dbReference type="PROSITE" id="PS50262"/>
    </source>
</evidence>
<evidence type="ECO:0000313" key="11">
    <source>
        <dbReference type="Proteomes" id="UP001652625"/>
    </source>
</evidence>
<feature type="transmembrane region" description="Helical" evidence="9">
    <location>
        <begin position="276"/>
        <end position="299"/>
    </location>
</feature>
<evidence type="ECO:0000256" key="1">
    <source>
        <dbReference type="ARBA" id="ARBA00004651"/>
    </source>
</evidence>
<dbReference type="PROSITE" id="PS50262">
    <property type="entry name" value="G_PROTEIN_RECEP_F1_2"/>
    <property type="match status" value="1"/>
</dbReference>
<evidence type="ECO:0000256" key="9">
    <source>
        <dbReference type="SAM" id="Phobius"/>
    </source>
</evidence>
<evidence type="ECO:0000313" key="12">
    <source>
        <dbReference type="RefSeq" id="XP_065648228.1"/>
    </source>
</evidence>
<dbReference type="GeneID" id="136077904"/>
<keyword evidence="5" id="KW-0297">G-protein coupled receptor</keyword>
<sequence length="353" mass="41324">MLNITAAIILLLILAVAATFLNSLCIYIIKRTKCLKKRPSSILTLNVLLVHLLQSLIVLPLYAAKKFTIKSFHWAQFVDNSFRVTYMITFYGTVLGVFCISIDRFLATYWLKSYKQRITKKRICVSLFMLWIYIITLCMIPFVPSFPLNTSLNASSFDKTYIYVQQDEWVIFMLIFNTALPYILTIIIYTYIICRLQTLKKKHDRLRDNTNSAQQNCTLKMRDKDLKRYRKVTHLTVVLTVFYGIFWTPSFIYYPLLSFCKSCFSRGFENSSLEQYLGFVTKYLAFLNGVAAPLIYCFYHENYRKGFMTIRRSILYKFSKPLDICLTTLDIPVGTLNMKILLSRRKCVTVEKS</sequence>
<keyword evidence="11" id="KW-1185">Reference proteome</keyword>
<dbReference type="PRINTS" id="PR00237">
    <property type="entry name" value="GPCRRHODOPSN"/>
</dbReference>
<reference evidence="12" key="1">
    <citation type="submission" date="2025-08" db="UniProtKB">
        <authorList>
            <consortium name="RefSeq"/>
        </authorList>
    </citation>
    <scope>IDENTIFICATION</scope>
</reference>
<accession>A0ABM4BGU1</accession>
<evidence type="ECO:0000256" key="7">
    <source>
        <dbReference type="ARBA" id="ARBA00023170"/>
    </source>
</evidence>
<dbReference type="InterPro" id="IPR017452">
    <property type="entry name" value="GPCR_Rhodpsn_7TM"/>
</dbReference>
<dbReference type="Pfam" id="PF00001">
    <property type="entry name" value="7tm_1"/>
    <property type="match status" value="1"/>
</dbReference>
<dbReference type="CDD" id="cd00637">
    <property type="entry name" value="7tm_classA_rhodopsin-like"/>
    <property type="match status" value="1"/>
</dbReference>
<evidence type="ECO:0000256" key="3">
    <source>
        <dbReference type="ARBA" id="ARBA00022692"/>
    </source>
</evidence>
<keyword evidence="3 9" id="KW-0812">Transmembrane</keyword>
<feature type="transmembrane region" description="Helical" evidence="9">
    <location>
        <begin position="123"/>
        <end position="143"/>
    </location>
</feature>
<dbReference type="RefSeq" id="XP_065648228.1">
    <property type="nucleotide sequence ID" value="XM_065792156.1"/>
</dbReference>
<evidence type="ECO:0000256" key="8">
    <source>
        <dbReference type="ARBA" id="ARBA00023224"/>
    </source>
</evidence>
<feature type="transmembrane region" description="Helical" evidence="9">
    <location>
        <begin position="232"/>
        <end position="256"/>
    </location>
</feature>
<feature type="transmembrane region" description="Helical" evidence="9">
    <location>
        <begin position="84"/>
        <end position="111"/>
    </location>
</feature>
<keyword evidence="2" id="KW-1003">Cell membrane</keyword>
<evidence type="ECO:0000256" key="6">
    <source>
        <dbReference type="ARBA" id="ARBA00023136"/>
    </source>
</evidence>
<evidence type="ECO:0000256" key="2">
    <source>
        <dbReference type="ARBA" id="ARBA00022475"/>
    </source>
</evidence>
<keyword evidence="4 9" id="KW-1133">Transmembrane helix</keyword>
<protein>
    <submittedName>
        <fullName evidence="12">Octopamine receptor beta-2R-like</fullName>
    </submittedName>
</protein>
<organism evidence="11 12">
    <name type="scientific">Hydra vulgaris</name>
    <name type="common">Hydra</name>
    <name type="synonym">Hydra attenuata</name>
    <dbReference type="NCBI Taxonomy" id="6087"/>
    <lineage>
        <taxon>Eukaryota</taxon>
        <taxon>Metazoa</taxon>
        <taxon>Cnidaria</taxon>
        <taxon>Hydrozoa</taxon>
        <taxon>Hydroidolina</taxon>
        <taxon>Anthoathecata</taxon>
        <taxon>Aplanulata</taxon>
        <taxon>Hydridae</taxon>
        <taxon>Hydra</taxon>
    </lineage>
</organism>
<proteinExistence type="predicted"/>
<dbReference type="InterPro" id="IPR050569">
    <property type="entry name" value="TAAR"/>
</dbReference>
<dbReference type="Proteomes" id="UP001652625">
    <property type="component" value="Chromosome 03"/>
</dbReference>
<keyword evidence="8" id="KW-0807">Transducer</keyword>
<name>A0ABM4BGU1_HYDVU</name>
<keyword evidence="7" id="KW-0675">Receptor</keyword>
<feature type="domain" description="G-protein coupled receptors family 1 profile" evidence="10">
    <location>
        <begin position="21"/>
        <end position="296"/>
    </location>
</feature>
<dbReference type="PANTHER" id="PTHR24249:SF372">
    <property type="entry name" value="G-PROTEIN COUPLED RECEPTORS FAMILY 1 PROFILE DOMAIN-CONTAINING PROTEIN"/>
    <property type="match status" value="1"/>
</dbReference>
<feature type="transmembrane region" description="Helical" evidence="9">
    <location>
        <begin position="41"/>
        <end position="64"/>
    </location>
</feature>
<evidence type="ECO:0000256" key="5">
    <source>
        <dbReference type="ARBA" id="ARBA00023040"/>
    </source>
</evidence>
<feature type="transmembrane region" description="Helical" evidence="9">
    <location>
        <begin position="6"/>
        <end position="29"/>
    </location>
</feature>